<keyword evidence="3" id="KW-1185">Reference proteome</keyword>
<dbReference type="EMBL" id="JASNQZ010000005">
    <property type="protein sequence ID" value="KAL0957365.1"/>
    <property type="molecule type" value="Genomic_DNA"/>
</dbReference>
<organism evidence="2 3">
    <name type="scientific">Hohenbuehelia grisea</name>
    <dbReference type="NCBI Taxonomy" id="104357"/>
    <lineage>
        <taxon>Eukaryota</taxon>
        <taxon>Fungi</taxon>
        <taxon>Dikarya</taxon>
        <taxon>Basidiomycota</taxon>
        <taxon>Agaricomycotina</taxon>
        <taxon>Agaricomycetes</taxon>
        <taxon>Agaricomycetidae</taxon>
        <taxon>Agaricales</taxon>
        <taxon>Pleurotineae</taxon>
        <taxon>Pleurotaceae</taxon>
        <taxon>Hohenbuehelia</taxon>
    </lineage>
</organism>
<feature type="compositionally biased region" description="Polar residues" evidence="1">
    <location>
        <begin position="110"/>
        <end position="119"/>
    </location>
</feature>
<feature type="compositionally biased region" description="Basic and acidic residues" evidence="1">
    <location>
        <begin position="91"/>
        <end position="104"/>
    </location>
</feature>
<feature type="compositionally biased region" description="Basic and acidic residues" evidence="1">
    <location>
        <begin position="247"/>
        <end position="262"/>
    </location>
</feature>
<sequence length="407" mass="43818">MPFTPAVNPQNPNPSLTKQQKWAITAKKNAEKEQQEAEQLAAQLESSGPRAAKVKAPESWTAVKKGSQTRKADSNVQVENASTKEPKKRKDGGEGDKEVDEPQKKRSRKASQAVNSAGQDEQAIKQKPKPKPKPKEKSTATSGPGKGTMARGRQAVNARADSPTSDAVALDTNPGVPRDRNDRLGRESSIAAPSVPRKLKWHTTDLTDSEVDESGKSHSPSENEDDAASDSDTRDLQGDNTAVSHLLNHEAAEWQDSDRDDASLPSDAGLPPRFERRHSRHSSQSLIGLGVLTVVDSDEEQVTGPMVINNTSDNDVQVEMPETTPGRIHRPAVQSKAKAKQRDEAPQFADDLTSAQLSQVSHDFEAHSGAPASSRARFAGSPGHAQPPPSGDLPFPGTVSFCEPCER</sequence>
<comment type="caution">
    <text evidence="2">The sequence shown here is derived from an EMBL/GenBank/DDBJ whole genome shotgun (WGS) entry which is preliminary data.</text>
</comment>
<feature type="region of interest" description="Disordered" evidence="1">
    <location>
        <begin position="1"/>
        <end position="288"/>
    </location>
</feature>
<dbReference type="Proteomes" id="UP001556367">
    <property type="component" value="Unassembled WGS sequence"/>
</dbReference>
<evidence type="ECO:0000256" key="1">
    <source>
        <dbReference type="SAM" id="MobiDB-lite"/>
    </source>
</evidence>
<accession>A0ABR3JNG4</accession>
<feature type="compositionally biased region" description="Basic and acidic residues" evidence="1">
    <location>
        <begin position="177"/>
        <end position="186"/>
    </location>
</feature>
<protein>
    <submittedName>
        <fullName evidence="2">Uncharacterized protein</fullName>
    </submittedName>
</protein>
<feature type="compositionally biased region" description="Polar residues" evidence="1">
    <location>
        <begin position="7"/>
        <end position="22"/>
    </location>
</feature>
<name>A0ABR3JNG4_9AGAR</name>
<feature type="region of interest" description="Disordered" evidence="1">
    <location>
        <begin position="305"/>
        <end position="407"/>
    </location>
</feature>
<evidence type="ECO:0000313" key="2">
    <source>
        <dbReference type="EMBL" id="KAL0957365.1"/>
    </source>
</evidence>
<proteinExistence type="predicted"/>
<feature type="compositionally biased region" description="Polar residues" evidence="1">
    <location>
        <begin position="74"/>
        <end position="83"/>
    </location>
</feature>
<gene>
    <name evidence="2" type="ORF">HGRIS_001168</name>
</gene>
<evidence type="ECO:0000313" key="3">
    <source>
        <dbReference type="Proteomes" id="UP001556367"/>
    </source>
</evidence>
<reference evidence="3" key="1">
    <citation type="submission" date="2024-06" db="EMBL/GenBank/DDBJ databases">
        <title>Multi-omics analyses provide insights into the biosynthesis of the anticancer antibiotic pleurotin in Hohenbuehelia grisea.</title>
        <authorList>
            <person name="Weaver J.A."/>
            <person name="Alberti F."/>
        </authorList>
    </citation>
    <scope>NUCLEOTIDE SEQUENCE [LARGE SCALE GENOMIC DNA]</scope>
    <source>
        <strain evidence="3">T-177</strain>
    </source>
</reference>